<keyword evidence="2 8" id="KW-1277">Toxin-antitoxin system</keyword>
<evidence type="ECO:0000313" key="10">
    <source>
        <dbReference type="EMBL" id="SCZ72964.1"/>
    </source>
</evidence>
<accession>A0A1G5RFX1</accession>
<dbReference type="PANTHER" id="PTHR33653">
    <property type="entry name" value="RIBONUCLEASE VAPC2"/>
    <property type="match status" value="1"/>
</dbReference>
<keyword evidence="6 8" id="KW-0460">Magnesium</keyword>
<feature type="binding site" evidence="8">
    <location>
        <position position="98"/>
    </location>
    <ligand>
        <name>Mg(2+)</name>
        <dbReference type="ChEBI" id="CHEBI:18420"/>
    </ligand>
</feature>
<evidence type="ECO:0000313" key="11">
    <source>
        <dbReference type="Proteomes" id="UP000183223"/>
    </source>
</evidence>
<dbReference type="Proteomes" id="UP000183223">
    <property type="component" value="Unassembled WGS sequence"/>
</dbReference>
<keyword evidence="4 8" id="KW-0479">Metal-binding</keyword>
<dbReference type="SUPFAM" id="SSF88723">
    <property type="entry name" value="PIN domain-like"/>
    <property type="match status" value="1"/>
</dbReference>
<keyword evidence="3 8" id="KW-0540">Nuclease</keyword>
<evidence type="ECO:0000256" key="3">
    <source>
        <dbReference type="ARBA" id="ARBA00022722"/>
    </source>
</evidence>
<evidence type="ECO:0000256" key="7">
    <source>
        <dbReference type="ARBA" id="ARBA00038093"/>
    </source>
</evidence>
<dbReference type="NCBIfam" id="NF010285">
    <property type="entry name" value="PRK13725.1"/>
    <property type="match status" value="1"/>
</dbReference>
<dbReference type="OrthoDB" id="9796690at2"/>
<dbReference type="HAMAP" id="MF_00265">
    <property type="entry name" value="VapC_Nob1"/>
    <property type="match status" value="1"/>
</dbReference>
<dbReference type="PANTHER" id="PTHR33653:SF1">
    <property type="entry name" value="RIBONUCLEASE VAPC2"/>
    <property type="match status" value="1"/>
</dbReference>
<dbReference type="GeneID" id="45657164"/>
<evidence type="ECO:0000259" key="9">
    <source>
        <dbReference type="Pfam" id="PF01850"/>
    </source>
</evidence>
<dbReference type="EC" id="3.1.-.-" evidence="8"/>
<dbReference type="InterPro" id="IPR002716">
    <property type="entry name" value="PIN_dom"/>
</dbReference>
<name>A0A1G5RFX1_PHOLU</name>
<evidence type="ECO:0000256" key="6">
    <source>
        <dbReference type="ARBA" id="ARBA00022842"/>
    </source>
</evidence>
<organism evidence="10 11">
    <name type="scientific">Photorhabdus luminescens</name>
    <name type="common">Xenorhabdus luminescens</name>
    <dbReference type="NCBI Taxonomy" id="29488"/>
    <lineage>
        <taxon>Bacteria</taxon>
        <taxon>Pseudomonadati</taxon>
        <taxon>Pseudomonadota</taxon>
        <taxon>Gammaproteobacteria</taxon>
        <taxon>Enterobacterales</taxon>
        <taxon>Morganellaceae</taxon>
        <taxon>Photorhabdus</taxon>
    </lineage>
</organism>
<keyword evidence="8" id="KW-0800">Toxin</keyword>
<dbReference type="AlphaFoldDB" id="A0A1G5RFX1"/>
<dbReference type="GO" id="GO:0000287">
    <property type="term" value="F:magnesium ion binding"/>
    <property type="evidence" value="ECO:0007669"/>
    <property type="project" value="UniProtKB-UniRule"/>
</dbReference>
<dbReference type="EMBL" id="FMWJ01000033">
    <property type="protein sequence ID" value="SCZ72964.1"/>
    <property type="molecule type" value="Genomic_DNA"/>
</dbReference>
<dbReference type="GO" id="GO:0004540">
    <property type="term" value="F:RNA nuclease activity"/>
    <property type="evidence" value="ECO:0007669"/>
    <property type="project" value="InterPro"/>
</dbReference>
<evidence type="ECO:0000256" key="8">
    <source>
        <dbReference type="HAMAP-Rule" id="MF_00265"/>
    </source>
</evidence>
<comment type="cofactor">
    <cofactor evidence="1 8">
        <name>Mg(2+)</name>
        <dbReference type="ChEBI" id="CHEBI:18420"/>
    </cofactor>
</comment>
<dbReference type="RefSeq" id="WP_049584281.1">
    <property type="nucleotide sequence ID" value="NZ_CAWQXX010000037.1"/>
</dbReference>
<comment type="function">
    <text evidence="8">Toxic component of a toxin-antitoxin (TA) system. An RNase.</text>
</comment>
<dbReference type="GO" id="GO:0016787">
    <property type="term" value="F:hydrolase activity"/>
    <property type="evidence" value="ECO:0007669"/>
    <property type="project" value="UniProtKB-KW"/>
</dbReference>
<feature type="binding site" evidence="8">
    <location>
        <position position="7"/>
    </location>
    <ligand>
        <name>Mg(2+)</name>
        <dbReference type="ChEBI" id="CHEBI:18420"/>
    </ligand>
</feature>
<keyword evidence="11" id="KW-1185">Reference proteome</keyword>
<evidence type="ECO:0000256" key="1">
    <source>
        <dbReference type="ARBA" id="ARBA00001946"/>
    </source>
</evidence>
<dbReference type="Pfam" id="PF01850">
    <property type="entry name" value="PIN"/>
    <property type="match status" value="1"/>
</dbReference>
<gene>
    <name evidence="8" type="primary">vapC</name>
    <name evidence="10" type="ORF">SAMN02982990_04158</name>
</gene>
<dbReference type="CDD" id="cd18735">
    <property type="entry name" value="PIN_HiVapC1-like"/>
    <property type="match status" value="1"/>
</dbReference>
<dbReference type="Gene3D" id="3.40.50.1010">
    <property type="entry name" value="5'-nuclease"/>
    <property type="match status" value="1"/>
</dbReference>
<sequence length="134" mass="15077">MIKYLLDTNIVISTIKKRPESILPKFNKNTDHMAISTITLAELIFGAEKSGNPEKNLAVIEDFVSRLTILPYDEQAAFHYGNIRASLEKIGKRIGDNDLHIAGHARSKGLIVVTNNTKEFNRVDGLRVEDWTLD</sequence>
<evidence type="ECO:0000256" key="5">
    <source>
        <dbReference type="ARBA" id="ARBA00022801"/>
    </source>
</evidence>
<reference evidence="11" key="1">
    <citation type="submission" date="2016-10" db="EMBL/GenBank/DDBJ databases">
        <authorList>
            <person name="Varghese N."/>
            <person name="Submissions S."/>
        </authorList>
    </citation>
    <scope>NUCLEOTIDE SEQUENCE [LARGE SCALE GENOMIC DNA]</scope>
    <source>
        <strain evidence="11">ATCC 29999</strain>
    </source>
</reference>
<feature type="domain" description="PIN" evidence="9">
    <location>
        <begin position="4"/>
        <end position="125"/>
    </location>
</feature>
<evidence type="ECO:0000256" key="2">
    <source>
        <dbReference type="ARBA" id="ARBA00022649"/>
    </source>
</evidence>
<keyword evidence="5 8" id="KW-0378">Hydrolase</keyword>
<keyword evidence="10" id="KW-0255">Endonuclease</keyword>
<dbReference type="InterPro" id="IPR022907">
    <property type="entry name" value="VapC_family"/>
</dbReference>
<dbReference type="GO" id="GO:0004519">
    <property type="term" value="F:endonuclease activity"/>
    <property type="evidence" value="ECO:0007669"/>
    <property type="project" value="UniProtKB-KW"/>
</dbReference>
<evidence type="ECO:0000256" key="4">
    <source>
        <dbReference type="ARBA" id="ARBA00022723"/>
    </source>
</evidence>
<proteinExistence type="inferred from homology"/>
<dbReference type="InterPro" id="IPR029060">
    <property type="entry name" value="PIN-like_dom_sf"/>
</dbReference>
<dbReference type="InterPro" id="IPR050556">
    <property type="entry name" value="Type_II_TA_system_RNase"/>
</dbReference>
<dbReference type="GO" id="GO:0090729">
    <property type="term" value="F:toxin activity"/>
    <property type="evidence" value="ECO:0007669"/>
    <property type="project" value="UniProtKB-KW"/>
</dbReference>
<protein>
    <recommendedName>
        <fullName evidence="8">Ribonuclease VapC</fullName>
        <shortName evidence="8">RNase VapC</shortName>
        <ecNumber evidence="8">3.1.-.-</ecNumber>
    </recommendedName>
    <alternativeName>
        <fullName evidence="8">Toxin VapC</fullName>
    </alternativeName>
</protein>
<comment type="similarity">
    <text evidence="7 8">Belongs to the PINc/VapC protein family.</text>
</comment>